<feature type="signal peptide" evidence="2">
    <location>
        <begin position="1"/>
        <end position="21"/>
    </location>
</feature>
<protein>
    <recommendedName>
        <fullName evidence="5">Autotransporter domain-containing protein</fullName>
    </recommendedName>
</protein>
<accession>A0A3B7MPJ7</accession>
<feature type="coiled-coil region" evidence="1">
    <location>
        <begin position="39"/>
        <end position="81"/>
    </location>
</feature>
<dbReference type="EMBL" id="CP032157">
    <property type="protein sequence ID" value="AXY75233.1"/>
    <property type="molecule type" value="Genomic_DNA"/>
</dbReference>
<reference evidence="3 4" key="1">
    <citation type="submission" date="2018-09" db="EMBL/GenBank/DDBJ databases">
        <title>Genome sequencing of strain 6GH32-13.</title>
        <authorList>
            <person name="Weon H.-Y."/>
            <person name="Heo J."/>
            <person name="Kwon S.-W."/>
        </authorList>
    </citation>
    <scope>NUCLEOTIDE SEQUENCE [LARGE SCALE GENOMIC DNA]</scope>
    <source>
        <strain evidence="3 4">5GH32-13</strain>
    </source>
</reference>
<sequence length="488" mass="55059">MKKPWLFILLLNLVCLQQAAAQEPASFTDKILNFPARFNERIQKKTDKLEEQLTRQTEKYLQRLARKEEKLRKKLMKTDSTAAKQLFDGSAEQYAKLSEQLKSPTAITGRVGGQYMPYVDSLKTSLAFLQQNSGLLNSEEAKKITGSLQQVNQLQGKLQQSEQVKAFIRQRKEQIKATLSRYTTLPKGLTKEYQAFNKELFYYSQQVQEYKDMLNDPDKLLTKSLSLLNKLPAFQSFMQQHSELAGLFAVPAGYGTNQSLAGLQTRSQVQQLMQNQLASAGPNAQQMLQQNLQAAQAQLNTLKDKINKLGGGGADMDMPDFKPNNQKTKSFWKRLEYGTNLQTQKSSNFFPTTSDLGLSVGYKLSDKSIIGLGGSYKVGWGKDIRNINISSQGAGLRSFLDVKLKGSFFASGGFEYNYQPLSYTQTLTPQDQQRAEEWQQSGLVGISKIISLKSKAFKKTKVQLLWDILSYQQVPKAQALKFRVGYSF</sequence>
<keyword evidence="1" id="KW-0175">Coiled coil</keyword>
<dbReference type="RefSeq" id="WP_119051114.1">
    <property type="nucleotide sequence ID" value="NZ_CP032157.1"/>
</dbReference>
<evidence type="ECO:0000313" key="3">
    <source>
        <dbReference type="EMBL" id="AXY75233.1"/>
    </source>
</evidence>
<organism evidence="3 4">
    <name type="scientific">Paraflavitalea soli</name>
    <dbReference type="NCBI Taxonomy" id="2315862"/>
    <lineage>
        <taxon>Bacteria</taxon>
        <taxon>Pseudomonadati</taxon>
        <taxon>Bacteroidota</taxon>
        <taxon>Chitinophagia</taxon>
        <taxon>Chitinophagales</taxon>
        <taxon>Chitinophagaceae</taxon>
        <taxon>Paraflavitalea</taxon>
    </lineage>
</organism>
<keyword evidence="2" id="KW-0732">Signal</keyword>
<gene>
    <name evidence="3" type="ORF">D3H65_15125</name>
</gene>
<keyword evidence="4" id="KW-1185">Reference proteome</keyword>
<evidence type="ECO:0000256" key="2">
    <source>
        <dbReference type="SAM" id="SignalP"/>
    </source>
</evidence>
<dbReference type="Proteomes" id="UP000263900">
    <property type="component" value="Chromosome"/>
</dbReference>
<dbReference type="OrthoDB" id="629901at2"/>
<evidence type="ECO:0008006" key="5">
    <source>
        <dbReference type="Google" id="ProtNLM"/>
    </source>
</evidence>
<dbReference type="AlphaFoldDB" id="A0A3B7MPJ7"/>
<feature type="chain" id="PRO_5017646310" description="Autotransporter domain-containing protein" evidence="2">
    <location>
        <begin position="22"/>
        <end position="488"/>
    </location>
</feature>
<evidence type="ECO:0000313" key="4">
    <source>
        <dbReference type="Proteomes" id="UP000263900"/>
    </source>
</evidence>
<evidence type="ECO:0000256" key="1">
    <source>
        <dbReference type="SAM" id="Coils"/>
    </source>
</evidence>
<proteinExistence type="predicted"/>
<dbReference type="KEGG" id="pseg:D3H65_15125"/>
<name>A0A3B7MPJ7_9BACT</name>